<evidence type="ECO:0000313" key="4">
    <source>
        <dbReference type="EMBL" id="MDQ0351948.1"/>
    </source>
</evidence>
<dbReference type="InterPro" id="IPR014044">
    <property type="entry name" value="CAP_dom"/>
</dbReference>
<dbReference type="PANTHER" id="PTHR31157">
    <property type="entry name" value="SCP DOMAIN-CONTAINING PROTEIN"/>
    <property type="match status" value="1"/>
</dbReference>
<dbReference type="Gene3D" id="3.40.33.10">
    <property type="entry name" value="CAP"/>
    <property type="match status" value="1"/>
</dbReference>
<evidence type="ECO:0000256" key="2">
    <source>
        <dbReference type="SAM" id="SignalP"/>
    </source>
</evidence>
<feature type="domain" description="SCP" evidence="3">
    <location>
        <begin position="132"/>
        <end position="247"/>
    </location>
</feature>
<comment type="caution">
    <text evidence="4">The sequence shown here is derived from an EMBL/GenBank/DDBJ whole genome shotgun (WGS) entry which is preliminary data.</text>
</comment>
<organism evidence="4 5">
    <name type="scientific">Alkalibacillus filiformis</name>
    <dbReference type="NCBI Taxonomy" id="200990"/>
    <lineage>
        <taxon>Bacteria</taxon>
        <taxon>Bacillati</taxon>
        <taxon>Bacillota</taxon>
        <taxon>Bacilli</taxon>
        <taxon>Bacillales</taxon>
        <taxon>Bacillaceae</taxon>
        <taxon>Alkalibacillus</taxon>
    </lineage>
</organism>
<evidence type="ECO:0000256" key="1">
    <source>
        <dbReference type="SAM" id="MobiDB-lite"/>
    </source>
</evidence>
<name>A0ABU0DU17_9BACI</name>
<feature type="signal peptide" evidence="2">
    <location>
        <begin position="1"/>
        <end position="25"/>
    </location>
</feature>
<feature type="region of interest" description="Disordered" evidence="1">
    <location>
        <begin position="72"/>
        <end position="122"/>
    </location>
</feature>
<gene>
    <name evidence="4" type="ORF">J2R98_001780</name>
</gene>
<keyword evidence="5" id="KW-1185">Reference proteome</keyword>
<accession>A0ABU0DU17</accession>
<evidence type="ECO:0000313" key="5">
    <source>
        <dbReference type="Proteomes" id="UP001236723"/>
    </source>
</evidence>
<keyword evidence="2" id="KW-0732">Signal</keyword>
<dbReference type="RefSeq" id="WP_307068091.1">
    <property type="nucleotide sequence ID" value="NZ_JAUSUP010000004.1"/>
</dbReference>
<dbReference type="InterPro" id="IPR035940">
    <property type="entry name" value="CAP_sf"/>
</dbReference>
<evidence type="ECO:0000259" key="3">
    <source>
        <dbReference type="Pfam" id="PF00188"/>
    </source>
</evidence>
<dbReference type="Pfam" id="PF00188">
    <property type="entry name" value="CAP"/>
    <property type="match status" value="1"/>
</dbReference>
<dbReference type="EMBL" id="JAUSUP010000004">
    <property type="protein sequence ID" value="MDQ0351948.1"/>
    <property type="molecule type" value="Genomic_DNA"/>
</dbReference>
<dbReference type="CDD" id="cd05379">
    <property type="entry name" value="CAP_bacterial"/>
    <property type="match status" value="1"/>
</dbReference>
<protein>
    <submittedName>
        <fullName evidence="4">YkwD family protein</fullName>
    </submittedName>
</protein>
<dbReference type="SUPFAM" id="SSF55797">
    <property type="entry name" value="PR-1-like"/>
    <property type="match status" value="1"/>
</dbReference>
<proteinExistence type="predicted"/>
<sequence>MFRPVLLTLAAIVVSAVLVVGPVQADESSSPYEITYEVKSQSNQQSLGFNIQEINSFFDQLEWDFNWNQQPTEQEEVNEPAEPVEEPQEPQEPTEDANEPEQETENNESNQEESTNDDSSNNDVHEFEQQVVNLVNEEREQRGLQPLELSGELSDVARAKSQDMADQNYFSHQSPTYGSPFDMMDHYGVDYRTAGENIAMGQRSPEEVMQGWMNSDGHRENILSDQFTHIGVGYVEGNGSTYWTQMFKAQ</sequence>
<feature type="chain" id="PRO_5046352638" evidence="2">
    <location>
        <begin position="26"/>
        <end position="250"/>
    </location>
</feature>
<dbReference type="InterPro" id="IPR014258">
    <property type="entry name" value="CAP_domain_YkwD-like"/>
</dbReference>
<dbReference type="NCBIfam" id="TIGR02909">
    <property type="entry name" value="spore_YkwD"/>
    <property type="match status" value="1"/>
</dbReference>
<dbReference type="PANTHER" id="PTHR31157:SF1">
    <property type="entry name" value="SCP DOMAIN-CONTAINING PROTEIN"/>
    <property type="match status" value="1"/>
</dbReference>
<reference evidence="4 5" key="1">
    <citation type="submission" date="2023-07" db="EMBL/GenBank/DDBJ databases">
        <title>Genomic Encyclopedia of Type Strains, Phase IV (KMG-IV): sequencing the most valuable type-strain genomes for metagenomic binning, comparative biology and taxonomic classification.</title>
        <authorList>
            <person name="Goeker M."/>
        </authorList>
    </citation>
    <scope>NUCLEOTIDE SEQUENCE [LARGE SCALE GENOMIC DNA]</scope>
    <source>
        <strain evidence="4 5">DSM 15448</strain>
    </source>
</reference>
<dbReference type="Proteomes" id="UP001236723">
    <property type="component" value="Unassembled WGS sequence"/>
</dbReference>
<feature type="compositionally biased region" description="Acidic residues" evidence="1">
    <location>
        <begin position="73"/>
        <end position="116"/>
    </location>
</feature>